<dbReference type="EMBL" id="NSJZ01000001">
    <property type="protein sequence ID" value="PAU98796.1"/>
    <property type="molecule type" value="Genomic_DNA"/>
</dbReference>
<keyword evidence="7" id="KW-0472">Membrane</keyword>
<evidence type="ECO:0000256" key="4">
    <source>
        <dbReference type="ARBA" id="ARBA00022656"/>
    </source>
</evidence>
<dbReference type="GO" id="GO:0090729">
    <property type="term" value="F:toxin activity"/>
    <property type="evidence" value="ECO:0007669"/>
    <property type="project" value="UniProtKB-KW"/>
</dbReference>
<evidence type="ECO:0000259" key="8">
    <source>
        <dbReference type="Pfam" id="PF13403"/>
    </source>
</evidence>
<keyword evidence="3" id="KW-0964">Secreted</keyword>
<evidence type="ECO:0000256" key="6">
    <source>
        <dbReference type="ARBA" id="ARBA00023026"/>
    </source>
</evidence>
<evidence type="ECO:0000256" key="5">
    <source>
        <dbReference type="ARBA" id="ARBA00022737"/>
    </source>
</evidence>
<dbReference type="Gene3D" id="2.150.10.10">
    <property type="entry name" value="Serralysin-like metalloprotease, C-terminal"/>
    <property type="match status" value="6"/>
</dbReference>
<dbReference type="AlphaFoldDB" id="A0A2A2GMG4"/>
<dbReference type="PANTHER" id="PTHR38340:SF1">
    <property type="entry name" value="S-LAYER PROTEIN"/>
    <property type="match status" value="1"/>
</dbReference>
<gene>
    <name evidence="9" type="ORF">CK240_01275</name>
</gene>
<feature type="domain" description="Hedgehog/Intein (Hint)" evidence="8">
    <location>
        <begin position="654"/>
        <end position="799"/>
    </location>
</feature>
<evidence type="ECO:0000313" key="9">
    <source>
        <dbReference type="EMBL" id="PAU98796.1"/>
    </source>
</evidence>
<evidence type="ECO:0000256" key="2">
    <source>
        <dbReference type="ARBA" id="ARBA00004613"/>
    </source>
</evidence>
<proteinExistence type="predicted"/>
<dbReference type="InterPro" id="IPR003995">
    <property type="entry name" value="RTX_toxin_determinant-A"/>
</dbReference>
<dbReference type="InterPro" id="IPR001343">
    <property type="entry name" value="Hemolysn_Ca-bd"/>
</dbReference>
<dbReference type="Pfam" id="PF13403">
    <property type="entry name" value="Hint_2"/>
    <property type="match status" value="1"/>
</dbReference>
<evidence type="ECO:0000256" key="7">
    <source>
        <dbReference type="ARBA" id="ARBA00023136"/>
    </source>
</evidence>
<dbReference type="GO" id="GO:0016020">
    <property type="term" value="C:membrane"/>
    <property type="evidence" value="ECO:0007669"/>
    <property type="project" value="UniProtKB-SubCell"/>
</dbReference>
<evidence type="ECO:0000256" key="3">
    <source>
        <dbReference type="ARBA" id="ARBA00022525"/>
    </source>
</evidence>
<evidence type="ECO:0000256" key="1">
    <source>
        <dbReference type="ARBA" id="ARBA00004370"/>
    </source>
</evidence>
<dbReference type="Pfam" id="PF00353">
    <property type="entry name" value="HemolysinCabind"/>
    <property type="match status" value="8"/>
</dbReference>
<keyword evidence="5" id="KW-0677">Repeat</keyword>
<comment type="caution">
    <text evidence="9">The sequence shown here is derived from an EMBL/GenBank/DDBJ whole genome shotgun (WGS) entry which is preliminary data.</text>
</comment>
<dbReference type="InterPro" id="IPR050557">
    <property type="entry name" value="RTX_toxin/Mannuronan_C5-epim"/>
</dbReference>
<evidence type="ECO:0000313" key="10">
    <source>
        <dbReference type="Proteomes" id="UP000218023"/>
    </source>
</evidence>
<reference evidence="9 10" key="1">
    <citation type="submission" date="2017-09" db="EMBL/GenBank/DDBJ databases">
        <title>Paracoccus alkalisoli sp. nov., isolated from saline alkaline soil.</title>
        <authorList>
            <person name="Dong X."/>
            <person name="Zhang G."/>
        </authorList>
    </citation>
    <scope>NUCLEOTIDE SEQUENCE [LARGE SCALE GENOMIC DNA]</scope>
    <source>
        <strain evidence="9 10">WN007</strain>
    </source>
</reference>
<dbReference type="InterPro" id="IPR011049">
    <property type="entry name" value="Serralysin-like_metalloprot_C"/>
</dbReference>
<keyword evidence="4" id="KW-0800">Toxin</keyword>
<dbReference type="SUPFAM" id="SSF51294">
    <property type="entry name" value="Hedgehog/intein (Hint) domain"/>
    <property type="match status" value="1"/>
</dbReference>
<dbReference type="GO" id="GO:0005509">
    <property type="term" value="F:calcium ion binding"/>
    <property type="evidence" value="ECO:0007669"/>
    <property type="project" value="InterPro"/>
</dbReference>
<dbReference type="InterPro" id="IPR018511">
    <property type="entry name" value="Hemolysin-typ_Ca-bd_CS"/>
</dbReference>
<keyword evidence="6" id="KW-0843">Virulence</keyword>
<dbReference type="InterPro" id="IPR036844">
    <property type="entry name" value="Hint_dom_sf"/>
</dbReference>
<dbReference type="SUPFAM" id="SSF51120">
    <property type="entry name" value="beta-Roll"/>
    <property type="match status" value="3"/>
</dbReference>
<dbReference type="PRINTS" id="PR00313">
    <property type="entry name" value="CABNDNGRPT"/>
</dbReference>
<dbReference type="PANTHER" id="PTHR38340">
    <property type="entry name" value="S-LAYER PROTEIN"/>
    <property type="match status" value="1"/>
</dbReference>
<dbReference type="PROSITE" id="PS00330">
    <property type="entry name" value="HEMOLYSIN_CALCIUM"/>
    <property type="match status" value="4"/>
</dbReference>
<dbReference type="Proteomes" id="UP000218023">
    <property type="component" value="Unassembled WGS sequence"/>
</dbReference>
<dbReference type="InterPro" id="IPR028992">
    <property type="entry name" value="Hedgehog/Intein_dom"/>
</dbReference>
<keyword evidence="10" id="KW-1185">Reference proteome</keyword>
<protein>
    <recommendedName>
        <fullName evidence="8">Hedgehog/Intein (Hint) domain-containing protein</fullName>
    </recommendedName>
</protein>
<organism evidence="9 10">
    <name type="scientific">Paracoccus salipaludis</name>
    <dbReference type="NCBI Taxonomy" id="2032623"/>
    <lineage>
        <taxon>Bacteria</taxon>
        <taxon>Pseudomonadati</taxon>
        <taxon>Pseudomonadota</taxon>
        <taxon>Alphaproteobacteria</taxon>
        <taxon>Rhodobacterales</taxon>
        <taxon>Paracoccaceae</taxon>
        <taxon>Paracoccus</taxon>
    </lineage>
</organism>
<comment type="subcellular location">
    <subcellularLocation>
        <location evidence="1">Membrane</location>
    </subcellularLocation>
    <subcellularLocation>
        <location evidence="2">Secreted</location>
    </subcellularLocation>
</comment>
<dbReference type="PRINTS" id="PR01488">
    <property type="entry name" value="RTXTOXINA"/>
</dbReference>
<sequence>MYAQSTRITLNDTNNDNGIPFNQTAGSTETISYRIGDQQFSYQPDTAVVVQGASFTQLLPGGTIRTITGPARILQDVNGNAFIMPPMSDTTTDTQVLEYPIISVTLPTTSSSYSSNFSQVSTVRQALRAFQDGYVDGTDGNDLIDASYTGDVDGDRVDNNDAMLPGATGNQDFIRAGIGNDTVWAGAGADSIRGGDGNDLLYGYTSATVDDGSNDSLDGGAGDDSLYGGNGDDLLIGGTGADLLDGGNGGDTIYGDDTLGTDTLGGADLINAGAGNDSVVAGVGNDTVTGGLGADTIQGGEGSDTVYGDDTLGTDTLGGADSIDAGVGGDSVVAGFGNDTVTGGLGADTVQGGAGDDRIFGDDTLGTDTLGGADSIDAGIGNDSVVAGFGNDTVTGGLGADTVQGGAGDDRIFGDDTLGTDTLGGADRIDAGIGNDSVVSGAGNDTVTGGLGADTVQGGAGADLIYGDDSLGTDSQGGADLLSGGEGGDTILGGFGNDTISGDAGDDSLSGGDGNDSLLGGLGADTLLGGNGDDVVNGGDGSDSLFGGAGRDTFVAGSGDGIEDFNTGADAQNRDFIDLSGYYNAANLALWNQANPGRQFNNPLAWLRADQADGRLNMLDGQNGLTTTLDLAIRLDGTAVLGAALDATNTNVLCFGADALIDTDSGPVPAEDLKAGDLVRTRDAGLQPVRWVGRRVLTQAEFEAAPNLRPIRIRAGALGAGTPSADLIVSPQHRVLVRSRIAQKMFGTDEVLVAAKQLLLVEGIDIAQDLDGVTYVHLLFDDHQVVWSNGAETESLHPGRNALDMAGEAAREEILALFPELRDGSFARPSARVMASGRMGRKLAMRHAQNRRPLVA</sequence>
<dbReference type="Gene3D" id="2.170.16.10">
    <property type="entry name" value="Hedgehog/Intein (Hint) domain"/>
    <property type="match status" value="1"/>
</dbReference>
<dbReference type="GO" id="GO:0005576">
    <property type="term" value="C:extracellular region"/>
    <property type="evidence" value="ECO:0007669"/>
    <property type="project" value="UniProtKB-SubCell"/>
</dbReference>
<name>A0A2A2GMG4_9RHOB</name>
<accession>A0A2A2GMG4</accession>